<dbReference type="EMBL" id="GG697377">
    <property type="protein sequence ID" value="EFQ34184.1"/>
    <property type="molecule type" value="Genomic_DNA"/>
</dbReference>
<evidence type="ECO:0000256" key="1">
    <source>
        <dbReference type="SAM" id="MobiDB-lite"/>
    </source>
</evidence>
<sequence length="226" mass="25287">MLPSSVLGSLTQKDAACRGACCAGIRGRILEHRGKWTSDQPSRDARAGAGSRRITTHRPCFPGQTQTHVLREREGSFQDKPKPRADGDEEMLKTLIRLLRSDKDINHAYSRVFKQIGIEMQDTMKYQGISDGLAIVFWSGFISVTWLYTFSFSAACSPLFWIVIAEALDTEARSNELSITTMVSFAFDTRTFRGNEIRGTPFYLLFVVCNVTNAIIFDDDSSPLCP</sequence>
<keyword evidence="3" id="KW-1185">Reference proteome</keyword>
<dbReference type="Proteomes" id="UP000008782">
    <property type="component" value="Unassembled WGS sequence"/>
</dbReference>
<dbReference type="RefSeq" id="XP_008098204.1">
    <property type="nucleotide sequence ID" value="XM_008100013.1"/>
</dbReference>
<proteinExistence type="predicted"/>
<feature type="compositionally biased region" description="Basic and acidic residues" evidence="1">
    <location>
        <begin position="34"/>
        <end position="46"/>
    </location>
</feature>
<dbReference type="VEuPathDB" id="FungiDB:GLRG_09328"/>
<feature type="region of interest" description="Disordered" evidence="1">
    <location>
        <begin position="34"/>
        <end position="58"/>
    </location>
</feature>
<dbReference type="HOGENOM" id="CLU_1224676_0_0_1"/>
<accession>E3QTJ6</accession>
<reference evidence="3" key="1">
    <citation type="journal article" date="2012" name="Nat. Genet.">
        <title>Lifestyle transitions in plant pathogenic Colletotrichum fungi deciphered by genome and transcriptome analyses.</title>
        <authorList>
            <person name="O'Connell R.J."/>
            <person name="Thon M.R."/>
            <person name="Hacquard S."/>
            <person name="Amyotte S.G."/>
            <person name="Kleemann J."/>
            <person name="Torres M.F."/>
            <person name="Damm U."/>
            <person name="Buiate E.A."/>
            <person name="Epstein L."/>
            <person name="Alkan N."/>
            <person name="Altmueller J."/>
            <person name="Alvarado-Balderrama L."/>
            <person name="Bauser C.A."/>
            <person name="Becker C."/>
            <person name="Birren B.W."/>
            <person name="Chen Z."/>
            <person name="Choi J."/>
            <person name="Crouch J.A."/>
            <person name="Duvick J.P."/>
            <person name="Farman M.A."/>
            <person name="Gan P."/>
            <person name="Heiman D."/>
            <person name="Henrissat B."/>
            <person name="Howard R.J."/>
            <person name="Kabbage M."/>
            <person name="Koch C."/>
            <person name="Kracher B."/>
            <person name="Kubo Y."/>
            <person name="Law A.D."/>
            <person name="Lebrun M.-H."/>
            <person name="Lee Y.-H."/>
            <person name="Miyara I."/>
            <person name="Moore N."/>
            <person name="Neumann U."/>
            <person name="Nordstroem K."/>
            <person name="Panaccione D.G."/>
            <person name="Panstruga R."/>
            <person name="Place M."/>
            <person name="Proctor R.H."/>
            <person name="Prusky D."/>
            <person name="Rech G."/>
            <person name="Reinhardt R."/>
            <person name="Rollins J.A."/>
            <person name="Rounsley S."/>
            <person name="Schardl C.L."/>
            <person name="Schwartz D.C."/>
            <person name="Shenoy N."/>
            <person name="Shirasu K."/>
            <person name="Sikhakolli U.R."/>
            <person name="Stueber K."/>
            <person name="Sukno S.A."/>
            <person name="Sweigard J.A."/>
            <person name="Takano Y."/>
            <person name="Takahara H."/>
            <person name="Trail F."/>
            <person name="van der Does H.C."/>
            <person name="Voll L.M."/>
            <person name="Will I."/>
            <person name="Young S."/>
            <person name="Zeng Q."/>
            <person name="Zhang J."/>
            <person name="Zhou S."/>
            <person name="Dickman M.B."/>
            <person name="Schulze-Lefert P."/>
            <person name="Ver Loren van Themaat E."/>
            <person name="Ma L.-J."/>
            <person name="Vaillancourt L.J."/>
        </authorList>
    </citation>
    <scope>NUCLEOTIDE SEQUENCE [LARGE SCALE GENOMIC DNA]</scope>
    <source>
        <strain evidence="3">M1.001 / M2 / FGSC 10212</strain>
    </source>
</reference>
<evidence type="ECO:0000313" key="3">
    <source>
        <dbReference type="Proteomes" id="UP000008782"/>
    </source>
</evidence>
<dbReference type="GeneID" id="24414693"/>
<name>E3QTJ6_COLGM</name>
<evidence type="ECO:0000313" key="2">
    <source>
        <dbReference type="EMBL" id="EFQ34184.1"/>
    </source>
</evidence>
<protein>
    <submittedName>
        <fullName evidence="2">Uncharacterized protein</fullName>
    </submittedName>
</protein>
<dbReference type="OrthoDB" id="6612291at2759"/>
<gene>
    <name evidence="2" type="ORF">GLRG_09328</name>
</gene>
<organism evidence="3">
    <name type="scientific">Colletotrichum graminicola (strain M1.001 / M2 / FGSC 10212)</name>
    <name type="common">Maize anthracnose fungus</name>
    <name type="synonym">Glomerella graminicola</name>
    <dbReference type="NCBI Taxonomy" id="645133"/>
    <lineage>
        <taxon>Eukaryota</taxon>
        <taxon>Fungi</taxon>
        <taxon>Dikarya</taxon>
        <taxon>Ascomycota</taxon>
        <taxon>Pezizomycotina</taxon>
        <taxon>Sordariomycetes</taxon>
        <taxon>Hypocreomycetidae</taxon>
        <taxon>Glomerellales</taxon>
        <taxon>Glomerellaceae</taxon>
        <taxon>Colletotrichum</taxon>
        <taxon>Colletotrichum graminicola species complex</taxon>
    </lineage>
</organism>
<dbReference type="AlphaFoldDB" id="E3QTJ6"/>